<evidence type="ECO:0000256" key="15">
    <source>
        <dbReference type="ARBA" id="ARBA00030592"/>
    </source>
</evidence>
<dbReference type="InterPro" id="IPR004101">
    <property type="entry name" value="Mur_ligase_C"/>
</dbReference>
<dbReference type="AlphaFoldDB" id="A0A0R1H1D6"/>
<dbReference type="EMBL" id="AZDA01000013">
    <property type="protein sequence ID" value="KRK40444.1"/>
    <property type="molecule type" value="Genomic_DNA"/>
</dbReference>
<dbReference type="GO" id="GO:0005524">
    <property type="term" value="F:ATP binding"/>
    <property type="evidence" value="ECO:0007669"/>
    <property type="project" value="UniProtKB-KW"/>
</dbReference>
<evidence type="ECO:0000256" key="7">
    <source>
        <dbReference type="ARBA" id="ARBA00013025"/>
    </source>
</evidence>
<evidence type="ECO:0000256" key="16">
    <source>
        <dbReference type="ARBA" id="ARBA00047493"/>
    </source>
</evidence>
<evidence type="ECO:0000259" key="20">
    <source>
        <dbReference type="Pfam" id="PF08245"/>
    </source>
</evidence>
<dbReference type="OrthoDB" id="9809356at2"/>
<keyword evidence="10" id="KW-0479">Metal-binding</keyword>
<evidence type="ECO:0000256" key="3">
    <source>
        <dbReference type="ARBA" id="ARBA00005150"/>
    </source>
</evidence>
<dbReference type="Pfam" id="PF08245">
    <property type="entry name" value="Mur_ligase_M"/>
    <property type="match status" value="1"/>
</dbReference>
<reference evidence="21 22" key="1">
    <citation type="journal article" date="2015" name="Genome Announc.">
        <title>Expanding the biotechnology potential of lactobacilli through comparative genomics of 213 strains and associated genera.</title>
        <authorList>
            <person name="Sun Z."/>
            <person name="Harris H.M."/>
            <person name="McCann A."/>
            <person name="Guo C."/>
            <person name="Argimon S."/>
            <person name="Zhang W."/>
            <person name="Yang X."/>
            <person name="Jeffery I.B."/>
            <person name="Cooney J.C."/>
            <person name="Kagawa T.F."/>
            <person name="Liu W."/>
            <person name="Song Y."/>
            <person name="Salvetti E."/>
            <person name="Wrobel A."/>
            <person name="Rasinkangas P."/>
            <person name="Parkhill J."/>
            <person name="Rea M.C."/>
            <person name="O'Sullivan O."/>
            <person name="Ritari J."/>
            <person name="Douillard F.P."/>
            <person name="Paul Ross R."/>
            <person name="Yang R."/>
            <person name="Briner A.E."/>
            <person name="Felis G.E."/>
            <person name="de Vos W.M."/>
            <person name="Barrangou R."/>
            <person name="Klaenhammer T.R."/>
            <person name="Caufield P.W."/>
            <person name="Cui Y."/>
            <person name="Zhang H."/>
            <person name="O'Toole P.W."/>
        </authorList>
    </citation>
    <scope>NUCLEOTIDE SEQUENCE [LARGE SCALE GENOMIC DNA]</scope>
    <source>
        <strain evidence="21 22">DSM 20003</strain>
    </source>
</reference>
<proteinExistence type="inferred from homology"/>
<dbReference type="InterPro" id="IPR036615">
    <property type="entry name" value="Mur_ligase_C_dom_sf"/>
</dbReference>
<dbReference type="Pfam" id="PF02875">
    <property type="entry name" value="Mur_ligase_C"/>
    <property type="match status" value="1"/>
</dbReference>
<dbReference type="RefSeq" id="WP_057903531.1">
    <property type="nucleotide sequence ID" value="NZ_AZDA01000013.1"/>
</dbReference>
<keyword evidence="14" id="KW-0289">Folate biosynthesis</keyword>
<evidence type="ECO:0000256" key="9">
    <source>
        <dbReference type="ARBA" id="ARBA00022598"/>
    </source>
</evidence>
<dbReference type="PANTHER" id="PTHR11136:SF0">
    <property type="entry name" value="DIHYDROFOLATE SYNTHETASE-RELATED"/>
    <property type="match status" value="1"/>
</dbReference>
<dbReference type="EC" id="6.3.2.17" evidence="7"/>
<dbReference type="EC" id="6.3.2.12" evidence="6"/>
<feature type="domain" description="Mur ligase C-terminal" evidence="19">
    <location>
        <begin position="303"/>
        <end position="421"/>
    </location>
</feature>
<dbReference type="GO" id="GO:0005737">
    <property type="term" value="C:cytoplasm"/>
    <property type="evidence" value="ECO:0007669"/>
    <property type="project" value="TreeGrafter"/>
</dbReference>
<evidence type="ECO:0000256" key="5">
    <source>
        <dbReference type="ARBA" id="ARBA00011245"/>
    </source>
</evidence>
<comment type="pathway">
    <text evidence="3">Cofactor biosynthesis; tetrahydrofolylpolyglutamate biosynthesis.</text>
</comment>
<comment type="caution">
    <text evidence="21">The sequence shown here is derived from an EMBL/GenBank/DDBJ whole genome shotgun (WGS) entry which is preliminary data.</text>
</comment>
<dbReference type="NCBIfam" id="TIGR01499">
    <property type="entry name" value="folC"/>
    <property type="match status" value="1"/>
</dbReference>
<dbReference type="STRING" id="1423726.FC07_GL000452"/>
<dbReference type="FunFam" id="3.40.1190.10:FF:000004">
    <property type="entry name" value="Dihydrofolate synthase/folylpolyglutamate synthase"/>
    <property type="match status" value="1"/>
</dbReference>
<evidence type="ECO:0000256" key="11">
    <source>
        <dbReference type="ARBA" id="ARBA00022741"/>
    </source>
</evidence>
<accession>A0A0R1H1D6</accession>
<dbReference type="PANTHER" id="PTHR11136">
    <property type="entry name" value="FOLYLPOLYGLUTAMATE SYNTHASE-RELATED"/>
    <property type="match status" value="1"/>
</dbReference>
<keyword evidence="9 18" id="KW-0436">Ligase</keyword>
<comment type="similarity">
    <text evidence="4 18">Belongs to the folylpolyglutamate synthase family.</text>
</comment>
<protein>
    <recommendedName>
        <fullName evidence="8">Dihydrofolate synthase/folylpolyglutamate synthase</fullName>
        <ecNumber evidence="6">6.3.2.12</ecNumber>
        <ecNumber evidence="7">6.3.2.17</ecNumber>
    </recommendedName>
    <alternativeName>
        <fullName evidence="15">Tetrahydrofolylpolyglutamate synthase</fullName>
    </alternativeName>
</protein>
<dbReference type="PROSITE" id="PS01012">
    <property type="entry name" value="FOLYLPOLYGLU_SYNT_2"/>
    <property type="match status" value="1"/>
</dbReference>
<dbReference type="SUPFAM" id="SSF53623">
    <property type="entry name" value="MurD-like peptide ligases, catalytic domain"/>
    <property type="match status" value="1"/>
</dbReference>
<name>A0A0R1H1D6_9LACO</name>
<dbReference type="PIRSF" id="PIRSF001563">
    <property type="entry name" value="Folylpolyglu_synth"/>
    <property type="match status" value="1"/>
</dbReference>
<comment type="subunit">
    <text evidence="5">Monomer.</text>
</comment>
<evidence type="ECO:0000256" key="18">
    <source>
        <dbReference type="PIRNR" id="PIRNR001563"/>
    </source>
</evidence>
<dbReference type="SUPFAM" id="SSF53244">
    <property type="entry name" value="MurD-like peptide ligases, peptide-binding domain"/>
    <property type="match status" value="1"/>
</dbReference>
<dbReference type="InterPro" id="IPR013221">
    <property type="entry name" value="Mur_ligase_cen"/>
</dbReference>
<dbReference type="GO" id="GO:0008841">
    <property type="term" value="F:dihydrofolate synthase activity"/>
    <property type="evidence" value="ECO:0007669"/>
    <property type="project" value="UniProtKB-EC"/>
</dbReference>
<dbReference type="GO" id="GO:0046656">
    <property type="term" value="P:folic acid biosynthetic process"/>
    <property type="evidence" value="ECO:0007669"/>
    <property type="project" value="UniProtKB-KW"/>
</dbReference>
<evidence type="ECO:0000313" key="22">
    <source>
        <dbReference type="Proteomes" id="UP000051461"/>
    </source>
</evidence>
<dbReference type="GO" id="GO:0046872">
    <property type="term" value="F:metal ion binding"/>
    <property type="evidence" value="ECO:0007669"/>
    <property type="project" value="UniProtKB-KW"/>
</dbReference>
<comment type="catalytic activity">
    <reaction evidence="16">
        <text>(6S)-5,6,7,8-tetrahydrofolyl-(gamma-L-Glu)(n) + L-glutamate + ATP = (6S)-5,6,7,8-tetrahydrofolyl-(gamma-L-Glu)(n+1) + ADP + phosphate + H(+)</text>
        <dbReference type="Rhea" id="RHEA:10580"/>
        <dbReference type="Rhea" id="RHEA-COMP:14738"/>
        <dbReference type="Rhea" id="RHEA-COMP:14740"/>
        <dbReference type="ChEBI" id="CHEBI:15378"/>
        <dbReference type="ChEBI" id="CHEBI:29985"/>
        <dbReference type="ChEBI" id="CHEBI:30616"/>
        <dbReference type="ChEBI" id="CHEBI:43474"/>
        <dbReference type="ChEBI" id="CHEBI:141005"/>
        <dbReference type="ChEBI" id="CHEBI:456216"/>
        <dbReference type="EC" id="6.3.2.17"/>
    </reaction>
</comment>
<evidence type="ECO:0000256" key="2">
    <source>
        <dbReference type="ARBA" id="ARBA00004799"/>
    </source>
</evidence>
<dbReference type="Gene3D" id="3.40.1190.10">
    <property type="entry name" value="Mur-like, catalytic domain"/>
    <property type="match status" value="1"/>
</dbReference>
<keyword evidence="11 18" id="KW-0547">Nucleotide-binding</keyword>
<evidence type="ECO:0000256" key="17">
    <source>
        <dbReference type="ARBA" id="ARBA00049161"/>
    </source>
</evidence>
<comment type="catalytic activity">
    <reaction evidence="17">
        <text>7,8-dihydropteroate + L-glutamate + ATP = 7,8-dihydrofolate + ADP + phosphate + H(+)</text>
        <dbReference type="Rhea" id="RHEA:23584"/>
        <dbReference type="ChEBI" id="CHEBI:15378"/>
        <dbReference type="ChEBI" id="CHEBI:17839"/>
        <dbReference type="ChEBI" id="CHEBI:29985"/>
        <dbReference type="ChEBI" id="CHEBI:30616"/>
        <dbReference type="ChEBI" id="CHEBI:43474"/>
        <dbReference type="ChEBI" id="CHEBI:57451"/>
        <dbReference type="ChEBI" id="CHEBI:456216"/>
        <dbReference type="EC" id="6.3.2.12"/>
    </reaction>
</comment>
<dbReference type="PATRIC" id="fig|1423726.3.peg.468"/>
<dbReference type="GO" id="GO:0004326">
    <property type="term" value="F:tetrahydrofolylpolyglutamate synthase activity"/>
    <property type="evidence" value="ECO:0007669"/>
    <property type="project" value="UniProtKB-EC"/>
</dbReference>
<evidence type="ECO:0000256" key="13">
    <source>
        <dbReference type="ARBA" id="ARBA00022842"/>
    </source>
</evidence>
<evidence type="ECO:0000256" key="14">
    <source>
        <dbReference type="ARBA" id="ARBA00022909"/>
    </source>
</evidence>
<dbReference type="InterPro" id="IPR001645">
    <property type="entry name" value="Folylpolyglutamate_synth"/>
</dbReference>
<sequence length="440" mass="48043">MYAENYEAALELIHSRPKMHKEGSLKRIKRAMAAFGHPELAHPVIHVAGTNGKGSVVNALRQICQAHGLTVGTFTSPFLMRFNERISVDDVPIPDDKLLALVNEVGPQVDTLDQAAPDSQLTEFEFITLLMFVYFSRQPLDVAIVEVGIGGLTDATNVVKPDVAVITTIGYDHMALLGDTLPEIAQHKAGIIKPHCPVVVGRVPAEAQAVIDAQAKAQASPMLRLGHEYTASTGQPLPEWAEQFNYQMSGYHFTALKIPMLGAYQVDNAAVAITAFIVFMTQKHLPLDPRALQQGLAHASWAGRLEKLNDAPLIVLDGAHNEPGIRALAQTLKTTFAQREIYVIFAALQDKATDKMLPLLAQVPNVHLVLTQFQGPRKTETATDLAQALTTDVPQYAVWQQALQAVLQAASAEDMIVLTGSLYFVSDVRQYFMADEATNQ</sequence>
<organism evidence="21 22">
    <name type="scientific">Loigolactobacillus bifermentans DSM 20003</name>
    <dbReference type="NCBI Taxonomy" id="1423726"/>
    <lineage>
        <taxon>Bacteria</taxon>
        <taxon>Bacillati</taxon>
        <taxon>Bacillota</taxon>
        <taxon>Bacilli</taxon>
        <taxon>Lactobacillales</taxon>
        <taxon>Lactobacillaceae</taxon>
        <taxon>Loigolactobacillus</taxon>
    </lineage>
</organism>
<evidence type="ECO:0000256" key="8">
    <source>
        <dbReference type="ARBA" id="ARBA00019357"/>
    </source>
</evidence>
<keyword evidence="12 18" id="KW-0067">ATP-binding</keyword>
<keyword evidence="22" id="KW-1185">Reference proteome</keyword>
<evidence type="ECO:0000256" key="4">
    <source>
        <dbReference type="ARBA" id="ARBA00008276"/>
    </source>
</evidence>
<comment type="cofactor">
    <cofactor evidence="1">
        <name>Mg(2+)</name>
        <dbReference type="ChEBI" id="CHEBI:18420"/>
    </cofactor>
</comment>
<feature type="domain" description="Mur ligase central" evidence="20">
    <location>
        <begin position="47"/>
        <end position="275"/>
    </location>
</feature>
<dbReference type="InterPro" id="IPR018109">
    <property type="entry name" value="Folylpolyglutamate_synth_CS"/>
</dbReference>
<evidence type="ECO:0000259" key="19">
    <source>
        <dbReference type="Pfam" id="PF02875"/>
    </source>
</evidence>
<dbReference type="InterPro" id="IPR036565">
    <property type="entry name" value="Mur-like_cat_sf"/>
</dbReference>
<evidence type="ECO:0000256" key="1">
    <source>
        <dbReference type="ARBA" id="ARBA00001946"/>
    </source>
</evidence>
<evidence type="ECO:0000256" key="6">
    <source>
        <dbReference type="ARBA" id="ARBA00013023"/>
    </source>
</evidence>
<evidence type="ECO:0000256" key="10">
    <source>
        <dbReference type="ARBA" id="ARBA00022723"/>
    </source>
</evidence>
<evidence type="ECO:0000256" key="12">
    <source>
        <dbReference type="ARBA" id="ARBA00022840"/>
    </source>
</evidence>
<dbReference type="Gene3D" id="3.90.190.20">
    <property type="entry name" value="Mur ligase, C-terminal domain"/>
    <property type="match status" value="1"/>
</dbReference>
<gene>
    <name evidence="21" type="ORF">FC07_GL000452</name>
</gene>
<dbReference type="Proteomes" id="UP000051461">
    <property type="component" value="Unassembled WGS sequence"/>
</dbReference>
<keyword evidence="13" id="KW-0460">Magnesium</keyword>
<evidence type="ECO:0000313" key="21">
    <source>
        <dbReference type="EMBL" id="KRK40444.1"/>
    </source>
</evidence>
<comment type="pathway">
    <text evidence="2">Cofactor biosynthesis; tetrahydrofolate biosynthesis; 7,8-dihydrofolate from 2-amino-4-hydroxy-6-hydroxymethyl-7,8-dihydropteridine diphosphate and 4-aminobenzoate: step 2/2.</text>
</comment>